<dbReference type="Proteomes" id="UP001042704">
    <property type="component" value="Chromosome"/>
</dbReference>
<dbReference type="CDD" id="cd00090">
    <property type="entry name" value="HTH_ARSR"/>
    <property type="match status" value="1"/>
</dbReference>
<dbReference type="Gene3D" id="1.10.10.10">
    <property type="entry name" value="Winged helix-like DNA-binding domain superfamily/Winged helix DNA-binding domain"/>
    <property type="match status" value="1"/>
</dbReference>
<dbReference type="RefSeq" id="WP_265581279.1">
    <property type="nucleotide sequence ID" value="NZ_CP036172.1"/>
</dbReference>
<dbReference type="EMBL" id="CP036172">
    <property type="protein sequence ID" value="QSZ68319.1"/>
    <property type="molecule type" value="Genomic_DNA"/>
</dbReference>
<dbReference type="GeneID" id="76425274"/>
<dbReference type="KEGG" id="maqe:RJ40_12855"/>
<evidence type="ECO:0000313" key="2">
    <source>
        <dbReference type="EMBL" id="QSZ68319.1"/>
    </source>
</evidence>
<dbReference type="PIRSF" id="PIRSF018357">
    <property type="entry name" value="Trans_reg_ArsR_prd"/>
    <property type="match status" value="1"/>
</dbReference>
<reference evidence="2" key="1">
    <citation type="journal article" date="2001" name="Int. J. Syst. Evol. Microbiol.">
        <title>Methanofollis aquaemaris sp. nov., a methanogen isolated from an aquaculture fish pond.</title>
        <authorList>
            <person name="Lai M.C."/>
            <person name="Chen S.C."/>
        </authorList>
    </citation>
    <scope>NUCLEOTIDE SEQUENCE</scope>
    <source>
        <strain evidence="2">N2F9704</strain>
    </source>
</reference>
<proteinExistence type="predicted"/>
<keyword evidence="3" id="KW-1185">Reference proteome</keyword>
<accession>A0A8A3S946</accession>
<dbReference type="Pfam" id="PF01022">
    <property type="entry name" value="HTH_5"/>
    <property type="match status" value="1"/>
</dbReference>
<dbReference type="InterPro" id="IPR016723">
    <property type="entry name" value="Tscrpt_reg_ArsR_prd"/>
</dbReference>
<protein>
    <submittedName>
        <fullName evidence="2">ArsR family transcriptional regulator</fullName>
    </submittedName>
</protein>
<organism evidence="2 3">
    <name type="scientific">Methanofollis aquaemaris</name>
    <dbReference type="NCBI Taxonomy" id="126734"/>
    <lineage>
        <taxon>Archaea</taxon>
        <taxon>Methanobacteriati</taxon>
        <taxon>Methanobacteriota</taxon>
        <taxon>Stenosarchaea group</taxon>
        <taxon>Methanomicrobia</taxon>
        <taxon>Methanomicrobiales</taxon>
        <taxon>Methanomicrobiaceae</taxon>
        <taxon>Methanofollis</taxon>
    </lineage>
</organism>
<dbReference type="InterPro" id="IPR001845">
    <property type="entry name" value="HTH_ArsR_DNA-bd_dom"/>
</dbReference>
<dbReference type="AlphaFoldDB" id="A0A8A3S946"/>
<dbReference type="GO" id="GO:0003700">
    <property type="term" value="F:DNA-binding transcription factor activity"/>
    <property type="evidence" value="ECO:0007669"/>
    <property type="project" value="InterPro"/>
</dbReference>
<dbReference type="SUPFAM" id="SSF46785">
    <property type="entry name" value="Winged helix' DNA-binding domain"/>
    <property type="match status" value="1"/>
</dbReference>
<evidence type="ECO:0000313" key="3">
    <source>
        <dbReference type="Proteomes" id="UP001042704"/>
    </source>
</evidence>
<sequence length="259" mass="28675">MTSAPEECTCGQEIRDELRAIRREMRHLTEVRDCGYLGDLMTGLRKEYGRVAIGAHLENVQTGLEQHLDQGCARREQCAEVFYRIIRESALKVGDGTVTPDEIAAQKERLQTLREKAPSSACDACFDATLLLLEKQTEIAEGLGLRDEPNRAEIAEIPVEEAVRDFLEPAASVPRLTVLKALADGSLSFSDLSRLTGLRGGNLLFHLSRLEEAGLIVQRRNRGEYHLTGTGYLCLQGIARICTALAPAKKNPFGQDRKI</sequence>
<reference evidence="2" key="2">
    <citation type="submission" date="2019-02" db="EMBL/GenBank/DDBJ databases">
        <authorList>
            <person name="Chen S.-C."/>
            <person name="Chien H.-H."/>
            <person name="Lai M.-C."/>
        </authorList>
    </citation>
    <scope>NUCLEOTIDE SEQUENCE</scope>
    <source>
        <strain evidence="2">N2F9704</strain>
    </source>
</reference>
<dbReference type="InterPro" id="IPR036388">
    <property type="entry name" value="WH-like_DNA-bd_sf"/>
</dbReference>
<dbReference type="InterPro" id="IPR036390">
    <property type="entry name" value="WH_DNA-bd_sf"/>
</dbReference>
<name>A0A8A3S946_9EURY</name>
<evidence type="ECO:0000259" key="1">
    <source>
        <dbReference type="SMART" id="SM00418"/>
    </source>
</evidence>
<gene>
    <name evidence="2" type="ORF">RJ40_12855</name>
</gene>
<dbReference type="InterPro" id="IPR011991">
    <property type="entry name" value="ArsR-like_HTH"/>
</dbReference>
<dbReference type="SMART" id="SM00418">
    <property type="entry name" value="HTH_ARSR"/>
    <property type="match status" value="1"/>
</dbReference>
<feature type="domain" description="HTH arsR-type" evidence="1">
    <location>
        <begin position="165"/>
        <end position="250"/>
    </location>
</feature>